<dbReference type="PANTHER" id="PTHR33416:SF16">
    <property type="entry name" value="NUCLEAR PORE COMPLEX PROTEIN NUP1"/>
    <property type="match status" value="1"/>
</dbReference>
<feature type="compositionally biased region" description="Polar residues" evidence="1">
    <location>
        <begin position="584"/>
        <end position="601"/>
    </location>
</feature>
<dbReference type="PANTHER" id="PTHR33416">
    <property type="entry name" value="NUCLEAR PORE COMPLEX PROTEIN NUP1"/>
    <property type="match status" value="1"/>
</dbReference>
<feature type="region of interest" description="Disordered" evidence="1">
    <location>
        <begin position="76"/>
        <end position="155"/>
    </location>
</feature>
<feature type="compositionally biased region" description="Gly residues" evidence="1">
    <location>
        <begin position="7"/>
        <end position="16"/>
    </location>
</feature>
<evidence type="ECO:0000313" key="2">
    <source>
        <dbReference type="EMBL" id="CAL4906877.1"/>
    </source>
</evidence>
<feature type="compositionally biased region" description="Low complexity" evidence="1">
    <location>
        <begin position="918"/>
        <end position="930"/>
    </location>
</feature>
<accession>A0ABC8WBI4</accession>
<dbReference type="Proteomes" id="UP001497457">
    <property type="component" value="Chromosome 12b"/>
</dbReference>
<feature type="compositionally biased region" description="Pro residues" evidence="1">
    <location>
        <begin position="109"/>
        <end position="118"/>
    </location>
</feature>
<dbReference type="EMBL" id="OZ075122">
    <property type="protein sequence ID" value="CAL4906877.1"/>
    <property type="molecule type" value="Genomic_DNA"/>
</dbReference>
<name>A0ABC8WBI4_9POAL</name>
<evidence type="ECO:0000256" key="1">
    <source>
        <dbReference type="SAM" id="MobiDB-lite"/>
    </source>
</evidence>
<protein>
    <recommendedName>
        <fullName evidence="4">Nuclear pore complex protein NUP1</fullName>
    </recommendedName>
</protein>
<sequence>MEPRGYDYGGGTGAGGKIRRHHPSRAAAASPYARPAPAPAPAAAAAAAASQGGGWLSRIITAGASRFLPSLFRKPLPQITVPAPPQPPPEPLEETPSRDLLLEPRPEPLDAPPSPLLPPLEDDLPQGAENSGVVANDNMCTEDPQSSGKEKEDMLRSSDYHHGMDLEELLKQKTFTRSEFEYLAELLWSRTIGSNSLRQEGGSVRNMPVSELENGPRHSNLPVDFSITTNSVADEVASPAEIAKAYMGSKSSKGCPLRLRLHDPSMPIKSMEASMIQKAKPPTVPLLLSSRLHTSKTSDRLESKYTTPNRSAIYKMSSSPYFKSGKDLFSTVSSPYQTPNGVHTFGRQALKRKNSAVNNEIVSVGPVRRVHQRYNRASPLLETRPGYRRYLGSPGHKLNEGSEQLARTQKRRCLDKVGDPALGSIDDKAHANSFGQAPVHSAEMAAKILKQLDTLVPAQKENMSELKQKHGNALDFGNPISPEKVLSTQSNHLGPPPDAKDTQAAVTEKLVDATTNKTDNKKPPTSSLRNHATNLVLSSDQNKVSISSNGFTFPVQAGLRAHSVAPPTPTLASPPVLPVEKHQPSTVLSSNTSMESHSRISQPLPEEGSHKVDNKLNADDKPMPSKNSGQGASFTSNPVFKVVNSKTASFSPTTSNVFVSTTSQSVVAPSLASSGTGNPSAPFSLSPLFGTASSSAALDKSKAVSSSTSFSSSQQFGIASYSAMQDKSKAVGTSTPFGFSQQYGMVSSSTAQDISKAISSEPTVLFGNQNGHSGNSNSLFTQNSANNLNFKSSEKPSNGSLQSLTDSQVGSAPLFSSPLNSSSVFPWAPGSGSTFVAATAPQSLATSSVFGSSPASSTSQMFGSNLSTPVPASFGLPNNGPSTSLFSPPPSAVFSFTSSTPSVPNPSPTTPFGGPTVQMNGGNMAANQNGSPLPTASPFGLPSSSPSTPSFSTPATQFASNTSPSPGIFGFGQQSQPSSGGFSMGPGGGNDKSGRRIIRVKKRK</sequence>
<organism evidence="2 3">
    <name type="scientific">Urochloa decumbens</name>
    <dbReference type="NCBI Taxonomy" id="240449"/>
    <lineage>
        <taxon>Eukaryota</taxon>
        <taxon>Viridiplantae</taxon>
        <taxon>Streptophyta</taxon>
        <taxon>Embryophyta</taxon>
        <taxon>Tracheophyta</taxon>
        <taxon>Spermatophyta</taxon>
        <taxon>Magnoliopsida</taxon>
        <taxon>Liliopsida</taxon>
        <taxon>Poales</taxon>
        <taxon>Poaceae</taxon>
        <taxon>PACMAD clade</taxon>
        <taxon>Panicoideae</taxon>
        <taxon>Panicodae</taxon>
        <taxon>Paniceae</taxon>
        <taxon>Melinidinae</taxon>
        <taxon>Urochloa</taxon>
    </lineage>
</organism>
<feature type="region of interest" description="Disordered" evidence="1">
    <location>
        <begin position="197"/>
        <end position="221"/>
    </location>
</feature>
<evidence type="ECO:0008006" key="4">
    <source>
        <dbReference type="Google" id="ProtNLM"/>
    </source>
</evidence>
<feature type="compositionally biased region" description="Polar residues" evidence="1">
    <location>
        <begin position="625"/>
        <end position="636"/>
    </location>
</feature>
<feature type="compositionally biased region" description="Low complexity" evidence="1">
    <location>
        <begin position="965"/>
        <end position="981"/>
    </location>
</feature>
<feature type="region of interest" description="Disordered" evidence="1">
    <location>
        <begin position="897"/>
        <end position="1004"/>
    </location>
</feature>
<feature type="compositionally biased region" description="Low complexity" evidence="1">
    <location>
        <begin position="767"/>
        <end position="778"/>
    </location>
</feature>
<dbReference type="AlphaFoldDB" id="A0ABC8WBI4"/>
<feature type="compositionally biased region" description="Basic and acidic residues" evidence="1">
    <location>
        <begin position="95"/>
        <end position="108"/>
    </location>
</feature>
<feature type="compositionally biased region" description="Basic residues" evidence="1">
    <location>
        <begin position="995"/>
        <end position="1004"/>
    </location>
</feature>
<evidence type="ECO:0000313" key="3">
    <source>
        <dbReference type="Proteomes" id="UP001497457"/>
    </source>
</evidence>
<proteinExistence type="predicted"/>
<feature type="region of interest" description="Disordered" evidence="1">
    <location>
        <begin position="1"/>
        <end position="40"/>
    </location>
</feature>
<keyword evidence="3" id="KW-1185">Reference proteome</keyword>
<reference evidence="2 3" key="2">
    <citation type="submission" date="2024-10" db="EMBL/GenBank/DDBJ databases">
        <authorList>
            <person name="Ryan C."/>
        </authorList>
    </citation>
    <scope>NUCLEOTIDE SEQUENCE [LARGE SCALE GENOMIC DNA]</scope>
</reference>
<feature type="compositionally biased region" description="Polar residues" evidence="1">
    <location>
        <begin position="955"/>
        <end position="964"/>
    </location>
</feature>
<feature type="compositionally biased region" description="Low complexity" evidence="1">
    <location>
        <begin position="937"/>
        <end position="954"/>
    </location>
</feature>
<feature type="compositionally biased region" description="Basic and acidic residues" evidence="1">
    <location>
        <begin position="607"/>
        <end position="623"/>
    </location>
</feature>
<reference evidence="3" key="1">
    <citation type="submission" date="2024-06" db="EMBL/GenBank/DDBJ databases">
        <authorList>
            <person name="Ryan C."/>
        </authorList>
    </citation>
    <scope>NUCLEOTIDE SEQUENCE [LARGE SCALE GENOMIC DNA]</scope>
</reference>
<feature type="region of interest" description="Disordered" evidence="1">
    <location>
        <begin position="765"/>
        <end position="806"/>
    </location>
</feature>
<feature type="region of interest" description="Disordered" evidence="1">
    <location>
        <begin position="471"/>
        <end position="504"/>
    </location>
</feature>
<feature type="compositionally biased region" description="Gly residues" evidence="1">
    <location>
        <begin position="982"/>
        <end position="991"/>
    </location>
</feature>
<gene>
    <name evidence="2" type="ORF">URODEC1_LOCUS12288</name>
</gene>
<feature type="compositionally biased region" description="Polar residues" evidence="1">
    <location>
        <begin position="779"/>
        <end position="806"/>
    </location>
</feature>
<feature type="region of interest" description="Disordered" evidence="1">
    <location>
        <begin position="569"/>
        <end position="636"/>
    </location>
</feature>